<keyword evidence="3" id="KW-0143">Chaperone</keyword>
<dbReference type="EMBL" id="JAKLTY010000003">
    <property type="protein sequence ID" value="MCG2626192.1"/>
    <property type="molecule type" value="Genomic_DNA"/>
</dbReference>
<dbReference type="InterPro" id="IPR036627">
    <property type="entry name" value="CobW-likC_sf"/>
</dbReference>
<evidence type="ECO:0000256" key="6">
    <source>
        <dbReference type="ARBA" id="ARBA00049117"/>
    </source>
</evidence>
<dbReference type="GO" id="GO:0000166">
    <property type="term" value="F:nucleotide binding"/>
    <property type="evidence" value="ECO:0007669"/>
    <property type="project" value="UniProtKB-KW"/>
</dbReference>
<reference evidence="8" key="1">
    <citation type="submission" date="2022-01" db="EMBL/GenBank/DDBJ databases">
        <title>Genome sequnece data of strain Bradyrhizobium sp. nov.</title>
        <authorList>
            <person name="Zhang J."/>
        </authorList>
    </citation>
    <scope>NUCLEOTIDE SEQUENCE</scope>
    <source>
        <strain evidence="8">WYCCWR 13023</strain>
    </source>
</reference>
<comment type="function">
    <text evidence="5">Zinc chaperone that directly transfers zinc cofactor to target proteins, thereby activating them. Zinc is transferred from the CXCC motif in the GTPase domain to the zinc binding site in target proteins in a process requiring GTP hydrolysis.</text>
</comment>
<dbReference type="Pfam" id="PF02492">
    <property type="entry name" value="cobW"/>
    <property type="match status" value="1"/>
</dbReference>
<comment type="catalytic activity">
    <reaction evidence="6">
        <text>GTP + H2O = GDP + phosphate + H(+)</text>
        <dbReference type="Rhea" id="RHEA:19669"/>
        <dbReference type="ChEBI" id="CHEBI:15377"/>
        <dbReference type="ChEBI" id="CHEBI:15378"/>
        <dbReference type="ChEBI" id="CHEBI:37565"/>
        <dbReference type="ChEBI" id="CHEBI:43474"/>
        <dbReference type="ChEBI" id="CHEBI:58189"/>
    </reaction>
    <physiologicalReaction direction="left-to-right" evidence="6">
        <dbReference type="Rhea" id="RHEA:19670"/>
    </physiologicalReaction>
</comment>
<dbReference type="InterPro" id="IPR003495">
    <property type="entry name" value="CobW/HypB/UreG_nucleotide-bd"/>
</dbReference>
<dbReference type="InterPro" id="IPR027417">
    <property type="entry name" value="P-loop_NTPase"/>
</dbReference>
<dbReference type="Gene3D" id="3.40.50.300">
    <property type="entry name" value="P-loop containing nucleotide triphosphate hydrolases"/>
    <property type="match status" value="1"/>
</dbReference>
<evidence type="ECO:0000313" key="9">
    <source>
        <dbReference type="Proteomes" id="UP001139054"/>
    </source>
</evidence>
<dbReference type="Pfam" id="PF07683">
    <property type="entry name" value="CobW_C"/>
    <property type="match status" value="1"/>
</dbReference>
<evidence type="ECO:0000256" key="5">
    <source>
        <dbReference type="ARBA" id="ARBA00045658"/>
    </source>
</evidence>
<dbReference type="PANTHER" id="PTHR13748">
    <property type="entry name" value="COBW-RELATED"/>
    <property type="match status" value="1"/>
</dbReference>
<dbReference type="SMART" id="SM00833">
    <property type="entry name" value="CobW_C"/>
    <property type="match status" value="1"/>
</dbReference>
<proteinExistence type="inferred from homology"/>
<dbReference type="GO" id="GO:0016787">
    <property type="term" value="F:hydrolase activity"/>
    <property type="evidence" value="ECO:0007669"/>
    <property type="project" value="UniProtKB-KW"/>
</dbReference>
<dbReference type="SUPFAM" id="SSF52540">
    <property type="entry name" value="P-loop containing nucleoside triphosphate hydrolases"/>
    <property type="match status" value="1"/>
</dbReference>
<dbReference type="PANTHER" id="PTHR13748:SF62">
    <property type="entry name" value="COBW DOMAIN-CONTAINING PROTEIN"/>
    <property type="match status" value="1"/>
</dbReference>
<comment type="caution">
    <text evidence="8">The sequence shown here is derived from an EMBL/GenBank/DDBJ whole genome shotgun (WGS) entry which is preliminary data.</text>
</comment>
<accession>A0A9X1UF81</accession>
<evidence type="ECO:0000256" key="1">
    <source>
        <dbReference type="ARBA" id="ARBA00022741"/>
    </source>
</evidence>
<dbReference type="CDD" id="cd03112">
    <property type="entry name" value="CobW-like"/>
    <property type="match status" value="1"/>
</dbReference>
<gene>
    <name evidence="8" type="ORF">L6654_06075</name>
</gene>
<dbReference type="AlphaFoldDB" id="A0A9X1UF81"/>
<evidence type="ECO:0000313" key="8">
    <source>
        <dbReference type="EMBL" id="MCG2626192.1"/>
    </source>
</evidence>
<evidence type="ECO:0000256" key="2">
    <source>
        <dbReference type="ARBA" id="ARBA00022801"/>
    </source>
</evidence>
<protein>
    <submittedName>
        <fullName evidence="8">GTP-binding protein</fullName>
    </submittedName>
</protein>
<dbReference type="Gene3D" id="3.30.1220.10">
    <property type="entry name" value="CobW-like, C-terminal domain"/>
    <property type="match status" value="1"/>
</dbReference>
<name>A0A9X1UF81_9BRAD</name>
<organism evidence="8 9">
    <name type="scientific">Bradyrhizobium zhengyangense</name>
    <dbReference type="NCBI Taxonomy" id="2911009"/>
    <lineage>
        <taxon>Bacteria</taxon>
        <taxon>Pseudomonadati</taxon>
        <taxon>Pseudomonadota</taxon>
        <taxon>Alphaproteobacteria</taxon>
        <taxon>Hyphomicrobiales</taxon>
        <taxon>Nitrobacteraceae</taxon>
        <taxon>Bradyrhizobium</taxon>
    </lineage>
</organism>
<keyword evidence="1" id="KW-0547">Nucleotide-binding</keyword>
<dbReference type="InterPro" id="IPR011629">
    <property type="entry name" value="CobW-like_C"/>
</dbReference>
<dbReference type="GO" id="GO:0005737">
    <property type="term" value="C:cytoplasm"/>
    <property type="evidence" value="ECO:0007669"/>
    <property type="project" value="TreeGrafter"/>
</dbReference>
<evidence type="ECO:0000259" key="7">
    <source>
        <dbReference type="SMART" id="SM00833"/>
    </source>
</evidence>
<dbReference type="SUPFAM" id="SSF90002">
    <property type="entry name" value="Hypothetical protein YjiA, C-terminal domain"/>
    <property type="match status" value="1"/>
</dbReference>
<dbReference type="Proteomes" id="UP001139054">
    <property type="component" value="Unassembled WGS sequence"/>
</dbReference>
<feature type="domain" description="CobW C-terminal" evidence="7">
    <location>
        <begin position="242"/>
        <end position="337"/>
    </location>
</feature>
<dbReference type="RefSeq" id="WP_237890009.1">
    <property type="nucleotide sequence ID" value="NZ_JAKLTY010000003.1"/>
</dbReference>
<comment type="similarity">
    <text evidence="4">Belongs to the SIMIBI class G3E GTPase family. ZNG1 subfamily.</text>
</comment>
<sequence length="349" mass="37753">MTRVSPIPVTVLTGFLGSGKTTVLNQLLRHPGMDGTVAIINEFGEVGLDHLLAETSEERFALLDNGCVCCSVREDLVALLEDLSSREAGGKLPTIRRILIETTGLADPVPVLHTLMTAPGVVARYRIDGVVVTVDTVNALRSLGSYAEAVKQIAVADRILLTKADLADADTIAVVERRIRAINPTVSVIHVNHGSIEPGAVFDAGLFAPHARSEQVASWFVTAAAATAAAHHHDHHTHGSHISSFSLVVNEPIRWEAFSRWLDYVAALKGDDLLRFKALVNVSDRPQGPLVVHAVQHVLHPPIALDAWPSNDRSSRLVFIVRDIPAEAIERTLSRFGEVSRENITRPAA</sequence>
<evidence type="ECO:0000256" key="4">
    <source>
        <dbReference type="ARBA" id="ARBA00034320"/>
    </source>
</evidence>
<keyword evidence="2" id="KW-0378">Hydrolase</keyword>
<evidence type="ECO:0000256" key="3">
    <source>
        <dbReference type="ARBA" id="ARBA00023186"/>
    </source>
</evidence>
<dbReference type="InterPro" id="IPR051316">
    <property type="entry name" value="Zinc-reg_GTPase_activator"/>
</dbReference>